<dbReference type="PANTHER" id="PTHR35868">
    <property type="entry name" value="DUF2804 DOMAIN-CONTAINING PROTEIN-RELATED"/>
    <property type="match status" value="1"/>
</dbReference>
<organism evidence="1 2">
    <name type="scientific">Undibacterium terreum</name>
    <dbReference type="NCBI Taxonomy" id="1224302"/>
    <lineage>
        <taxon>Bacteria</taxon>
        <taxon>Pseudomonadati</taxon>
        <taxon>Pseudomonadota</taxon>
        <taxon>Betaproteobacteria</taxon>
        <taxon>Burkholderiales</taxon>
        <taxon>Oxalobacteraceae</taxon>
        <taxon>Undibacterium</taxon>
    </lineage>
</organism>
<evidence type="ECO:0008006" key="3">
    <source>
        <dbReference type="Google" id="ProtNLM"/>
    </source>
</evidence>
<evidence type="ECO:0000313" key="1">
    <source>
        <dbReference type="EMBL" id="GGC69199.1"/>
    </source>
</evidence>
<dbReference type="AlphaFoldDB" id="A0A916UEB3"/>
<dbReference type="EMBL" id="BMED01000001">
    <property type="protein sequence ID" value="GGC69199.1"/>
    <property type="molecule type" value="Genomic_DNA"/>
</dbReference>
<comment type="caution">
    <text evidence="1">The sequence shown here is derived from an EMBL/GenBank/DDBJ whole genome shotgun (WGS) entry which is preliminary data.</text>
</comment>
<name>A0A916UEB3_9BURK</name>
<reference evidence="1" key="1">
    <citation type="journal article" date="2014" name="Int. J. Syst. Evol. Microbiol.">
        <title>Complete genome sequence of Corynebacterium casei LMG S-19264T (=DSM 44701T), isolated from a smear-ripened cheese.</title>
        <authorList>
            <consortium name="US DOE Joint Genome Institute (JGI-PGF)"/>
            <person name="Walter F."/>
            <person name="Albersmeier A."/>
            <person name="Kalinowski J."/>
            <person name="Ruckert C."/>
        </authorList>
    </citation>
    <scope>NUCLEOTIDE SEQUENCE</scope>
    <source>
        <strain evidence="1">CGMCC 1.10998</strain>
    </source>
</reference>
<keyword evidence="2" id="KW-1185">Reference proteome</keyword>
<proteinExistence type="predicted"/>
<sequence length="337" mass="36964">MISSNQLMTAPASLLDARGQPQFGKFSGQIAQCDWTGLSAPYQRSGPWRYFHHKRWQYVALATEELFCGIAIVDLGWINTAFAYAFDRKQGKEVGSFSQDGLPGLTANVGDRPAAGAASSFRFLANSIDYRHMAGTDVYRLQLRCGAFEIDAELDAGSAAPFLLALGPIAGGAAHATQKSSGMPMRGVVKASGKSYMLDSGVASFDYSNGFLARETSWRWASAHALDMGFNLQAGYFGTQENVLWLDGNLISLGQASFQFDASNPMSPWHIRTDDGLLDLHFQPEGFRRENKDLLIAASRYLQPVGSFNGWVKASHDAEPRLVRDLVGVTEDHFSRW</sequence>
<gene>
    <name evidence="1" type="ORF">GCM10011396_15260</name>
</gene>
<reference evidence="1" key="2">
    <citation type="submission" date="2020-09" db="EMBL/GenBank/DDBJ databases">
        <authorList>
            <person name="Sun Q."/>
            <person name="Zhou Y."/>
        </authorList>
    </citation>
    <scope>NUCLEOTIDE SEQUENCE</scope>
    <source>
        <strain evidence="1">CGMCC 1.10998</strain>
    </source>
</reference>
<dbReference type="PANTHER" id="PTHR35868:SF4">
    <property type="entry name" value="DUF2804 DOMAIN-CONTAINING PROTEIN"/>
    <property type="match status" value="1"/>
</dbReference>
<dbReference type="Pfam" id="PF10974">
    <property type="entry name" value="DUF2804"/>
    <property type="match status" value="1"/>
</dbReference>
<dbReference type="InterPro" id="IPR021243">
    <property type="entry name" value="DUF2804"/>
</dbReference>
<dbReference type="Proteomes" id="UP000637423">
    <property type="component" value="Unassembled WGS sequence"/>
</dbReference>
<evidence type="ECO:0000313" key="2">
    <source>
        <dbReference type="Proteomes" id="UP000637423"/>
    </source>
</evidence>
<accession>A0A916UEB3</accession>
<protein>
    <recommendedName>
        <fullName evidence="3">DUF2804 domain-containing protein</fullName>
    </recommendedName>
</protein>
<dbReference type="RefSeq" id="WP_229750977.1">
    <property type="nucleotide sequence ID" value="NZ_BMED01000001.1"/>
</dbReference>